<dbReference type="AlphaFoldDB" id="A0A3B0T7H5"/>
<organism evidence="2">
    <name type="scientific">hydrothermal vent metagenome</name>
    <dbReference type="NCBI Taxonomy" id="652676"/>
    <lineage>
        <taxon>unclassified sequences</taxon>
        <taxon>metagenomes</taxon>
        <taxon>ecological metagenomes</taxon>
    </lineage>
</organism>
<dbReference type="Pfam" id="PF12849">
    <property type="entry name" value="PBP_like_2"/>
    <property type="match status" value="1"/>
</dbReference>
<proteinExistence type="predicted"/>
<dbReference type="PROSITE" id="PS51257">
    <property type="entry name" value="PROKAR_LIPOPROTEIN"/>
    <property type="match status" value="1"/>
</dbReference>
<name>A0A3B0T7H5_9ZZZZ</name>
<gene>
    <name evidence="2" type="ORF">MNBD_ACTINO02-2205</name>
</gene>
<evidence type="ECO:0000313" key="2">
    <source>
        <dbReference type="EMBL" id="VAW08209.1"/>
    </source>
</evidence>
<reference evidence="2" key="1">
    <citation type="submission" date="2018-06" db="EMBL/GenBank/DDBJ databases">
        <authorList>
            <person name="Zhirakovskaya E."/>
        </authorList>
    </citation>
    <scope>NUCLEOTIDE SEQUENCE</scope>
</reference>
<protein>
    <recommendedName>
        <fullName evidence="1">PBP domain-containing protein</fullName>
    </recommendedName>
</protein>
<accession>A0A3B0T7H5</accession>
<sequence length="261" mass="27515">MRTRIVLALVPLILASCGGPQAANTAVIAAGTTVVDNGVVEYLVAESQFSDSLSVIAATSAEALTLLDQGAANLAIVHAPDRLAEFLRQNPQAQFATLFESRFVLVGPPDKAGLLDGLSAPEAFAKIASRGDTFVTRADGSGTYESESKVWAESGIDPTGSPWLTTTGQGMGFTLQVAVDRDAFIWVEEGTLEGSPLAARLRTVELADADAYPNTYVGVWYESGTSVADFVSWLGSPQGESAIRSMNDALFGRQVVIQAQR</sequence>
<dbReference type="PANTHER" id="PTHR37945">
    <property type="entry name" value="EXTRACELLULAR TUNGSTATE BINDING PROTEIN"/>
    <property type="match status" value="1"/>
</dbReference>
<dbReference type="InterPro" id="IPR024370">
    <property type="entry name" value="PBP_domain"/>
</dbReference>
<dbReference type="EMBL" id="UOEK01000448">
    <property type="protein sequence ID" value="VAW08209.1"/>
    <property type="molecule type" value="Genomic_DNA"/>
</dbReference>
<evidence type="ECO:0000259" key="1">
    <source>
        <dbReference type="Pfam" id="PF12849"/>
    </source>
</evidence>
<dbReference type="Gene3D" id="3.40.190.10">
    <property type="entry name" value="Periplasmic binding protein-like II"/>
    <property type="match status" value="2"/>
</dbReference>
<dbReference type="PANTHER" id="PTHR37945:SF1">
    <property type="entry name" value="EXTRACELLULAR TUNGSTATE BINDING PROTEIN"/>
    <property type="match status" value="1"/>
</dbReference>
<dbReference type="InterPro" id="IPR052738">
    <property type="entry name" value="ABC-Tungstate_binding"/>
</dbReference>
<dbReference type="SUPFAM" id="SSF53850">
    <property type="entry name" value="Periplasmic binding protein-like II"/>
    <property type="match status" value="1"/>
</dbReference>
<feature type="domain" description="PBP" evidence="1">
    <location>
        <begin position="21"/>
        <end position="234"/>
    </location>
</feature>